<keyword evidence="3" id="KW-1133">Transmembrane helix</keyword>
<evidence type="ECO:0000313" key="5">
    <source>
        <dbReference type="EMBL" id="KAL3114595.1"/>
    </source>
</evidence>
<proteinExistence type="inferred from homology"/>
<gene>
    <name evidence="5" type="ORF">niasHT_014402</name>
</gene>
<keyword evidence="3" id="KW-0472">Membrane</keyword>
<dbReference type="PANTHER" id="PTHR15691">
    <property type="entry name" value="WASH COMPLEX SUBUNIT 5"/>
    <property type="match status" value="1"/>
</dbReference>
<feature type="compositionally biased region" description="Polar residues" evidence="2">
    <location>
        <begin position="1359"/>
        <end position="1378"/>
    </location>
</feature>
<evidence type="ECO:0000256" key="3">
    <source>
        <dbReference type="SAM" id="Phobius"/>
    </source>
</evidence>
<feature type="region of interest" description="Disordered" evidence="2">
    <location>
        <begin position="1296"/>
        <end position="1315"/>
    </location>
</feature>
<evidence type="ECO:0000313" key="6">
    <source>
        <dbReference type="Proteomes" id="UP001620626"/>
    </source>
</evidence>
<organism evidence="5 6">
    <name type="scientific">Heterodera trifolii</name>
    <dbReference type="NCBI Taxonomy" id="157864"/>
    <lineage>
        <taxon>Eukaryota</taxon>
        <taxon>Metazoa</taxon>
        <taxon>Ecdysozoa</taxon>
        <taxon>Nematoda</taxon>
        <taxon>Chromadorea</taxon>
        <taxon>Rhabditida</taxon>
        <taxon>Tylenchina</taxon>
        <taxon>Tylenchomorpha</taxon>
        <taxon>Tylenchoidea</taxon>
        <taxon>Heteroderidae</taxon>
        <taxon>Heteroderinae</taxon>
        <taxon>Heterodera</taxon>
    </lineage>
</organism>
<dbReference type="SMART" id="SM00456">
    <property type="entry name" value="WW"/>
    <property type="match status" value="1"/>
</dbReference>
<feature type="compositionally biased region" description="Polar residues" evidence="2">
    <location>
        <begin position="1297"/>
        <end position="1309"/>
    </location>
</feature>
<dbReference type="EMBL" id="JBICBT010000413">
    <property type="protein sequence ID" value="KAL3114595.1"/>
    <property type="molecule type" value="Genomic_DNA"/>
</dbReference>
<dbReference type="Pfam" id="PF00397">
    <property type="entry name" value="WW"/>
    <property type="match status" value="1"/>
</dbReference>
<dbReference type="PROSITE" id="PS01159">
    <property type="entry name" value="WW_DOMAIN_1"/>
    <property type="match status" value="1"/>
</dbReference>
<comment type="similarity">
    <text evidence="1">Belongs to the strumpellin family.</text>
</comment>
<feature type="compositionally biased region" description="Polar residues" evidence="2">
    <location>
        <begin position="1216"/>
        <end position="1233"/>
    </location>
</feature>
<keyword evidence="6" id="KW-1185">Reference proteome</keyword>
<dbReference type="Proteomes" id="UP001620626">
    <property type="component" value="Unassembled WGS sequence"/>
</dbReference>
<dbReference type="Gene3D" id="2.20.70.10">
    <property type="match status" value="1"/>
</dbReference>
<dbReference type="CDD" id="cd00201">
    <property type="entry name" value="WW"/>
    <property type="match status" value="1"/>
</dbReference>
<comment type="caution">
    <text evidence="5">The sequence shown here is derived from an EMBL/GenBank/DDBJ whole genome shotgun (WGS) entry which is preliminary data.</text>
</comment>
<sequence length="1468" mass="166775">MLPNKIANGSLKFVEDLTFMSHCIIAEIHRLSFLVPTDFANVSSSAFNKLLIDFSYFENRATFDKFTEGSEEGRQLEREFYARFSSFLEMFGHLIDKFYDFLLAVSDFSSIFPTYKDQFSRLKCVDKGTFRALGMFPCEQLELFGARLLHLLGIILLLIDQKFPSDLRERIFVAFYRLRIDFPPKKLETVVNIFRNRREPYESSFLTIGINEYFVQQMITFLQFYKGPRHGWLENALYVCLYFEPGHDTLNNQFTTMRQIIDHFFANRWILHLHVDFQVNLFQKWGRFKAANAAIASTWDASRANAFAEMHFSTIRSATFPTSGLLSLEMFDDYDKMLRAMNGAIKWLILHLPKDEFMSRNKRFNLFAIAGDSGEILTFLKQLSQFEYKFRKAITHLRNNRQDCINALHVRISDNFSQIIAFLRNSLSVKSDRRTGRVISWLESMKCSVVGLASSLCSSDGDCTAAASVSLDQLRARISEVCQSQCDSTDQQQLLLRQCLLLALADLRRLRNVCAADDTFVDTLSEHCESVFLFLYVGKHCAQMEQLLHDEALSVKFIFLKVAESVPSIVFGTSDLYGEKRNKLCSFYYSLLEIKLRAVIQAVPRAVFHEMAKLNDCFPIDTSSVSIEKTRIREFSDFKRRRALADLTFKISKLALGISNTCIKQLGDVEIQPRALLADGLRRELDIRLKQIFASDVQPNILRTLQNQSLKLQQFRKSFLFICDHVGIRDGIRIWTEQLKSILEESLNEKIFKTAERTTMTTSVAPFIPQSKLVVEKLFDFALSATAPQSTKYNRMESIWRSVDGKTIKFYGNVFASLDNWLLYGLNSMVATLLAKDLFELQRIVARRPFERHRSLSASPTALIAQLTTNAAEFTLSGPNRELLVALAKLGQQLLLLRNLQMFVKAEKHSQLGTLQTAERTLRRLTNGENISTDENNPTMDLMVLNTDNASLLDFVSKHQSLKSPTAQMFFLSVILYFSFVAKDLTTTTGSQKGEKIDGVAVMEGAKLMLQHSPLWTHLSSDATHLFANAIPSIFCHSLSDISLCAFFLQLVLNLSHFFSFHFICFYKFLLLVSVVLFLLSHQMGTASPRLKEIGPWSEQFSSSGKRYYYNRETEVSQWEKPAEWKQAERDQAEQRVRSSTLGTREDKNISYNKPRHRPSVSSTSVAAHSSSVLSAKPADSSTGHAVRSSISSPSVTNNSSMAPKRPRLDEPPPAFSSQMTTRNGLSSTNSSAGKKVLPSSVATAPVPTVSSSTDFHQHNGVPVSVRHRQSDNVTKRLQFLLFRHHLSQRGHLFRNNMRSPSKSASTPTMAEEPKKGELMAENNGTKGPANSSHKLLAVKNSLSATELFATANPIHRNGSINSKLTNEFDQSEKQQPQAPRDDTYTKFYQPEPGTVFGRRLLNCEEFSGNFRRCADRKAKHSNILLSIERDLHSVQTLSKVAEFRSQLVKQRIAATSKRIQELESKSQ</sequence>
<dbReference type="Pfam" id="PF10266">
    <property type="entry name" value="Strumpellin"/>
    <property type="match status" value="2"/>
</dbReference>
<feature type="domain" description="WW" evidence="4">
    <location>
        <begin position="1096"/>
        <end position="1124"/>
    </location>
</feature>
<feature type="region of interest" description="Disordered" evidence="2">
    <location>
        <begin position="1121"/>
        <end position="1258"/>
    </location>
</feature>
<name>A0ABD2LIV7_9BILA</name>
<dbReference type="PROSITE" id="PS50020">
    <property type="entry name" value="WW_DOMAIN_2"/>
    <property type="match status" value="1"/>
</dbReference>
<dbReference type="PANTHER" id="PTHR15691:SF6">
    <property type="entry name" value="WASH COMPLEX SUBUNIT 5"/>
    <property type="match status" value="1"/>
</dbReference>
<feature type="compositionally biased region" description="Basic and acidic residues" evidence="2">
    <location>
        <begin position="1121"/>
        <end position="1137"/>
    </location>
</feature>
<evidence type="ECO:0000256" key="1">
    <source>
        <dbReference type="ARBA" id="ARBA00006224"/>
    </source>
</evidence>
<keyword evidence="3" id="KW-0812">Transmembrane</keyword>
<feature type="compositionally biased region" description="Low complexity" evidence="2">
    <location>
        <begin position="1189"/>
        <end position="1201"/>
    </location>
</feature>
<dbReference type="InterPro" id="IPR036020">
    <property type="entry name" value="WW_dom_sf"/>
</dbReference>
<reference evidence="5 6" key="1">
    <citation type="submission" date="2024-10" db="EMBL/GenBank/DDBJ databases">
        <authorList>
            <person name="Kim D."/>
        </authorList>
    </citation>
    <scope>NUCLEOTIDE SEQUENCE [LARGE SCALE GENOMIC DNA]</scope>
    <source>
        <strain evidence="5">BH-2024</strain>
    </source>
</reference>
<evidence type="ECO:0000256" key="2">
    <source>
        <dbReference type="SAM" id="MobiDB-lite"/>
    </source>
</evidence>
<feature type="transmembrane region" description="Helical" evidence="3">
    <location>
        <begin position="1059"/>
        <end position="1080"/>
    </location>
</feature>
<feature type="region of interest" description="Disordered" evidence="2">
    <location>
        <begin position="1359"/>
        <end position="1384"/>
    </location>
</feature>
<accession>A0ABD2LIV7</accession>
<dbReference type="SUPFAM" id="SSF51045">
    <property type="entry name" value="WW domain"/>
    <property type="match status" value="1"/>
</dbReference>
<feature type="compositionally biased region" description="Low complexity" evidence="2">
    <location>
        <begin position="1160"/>
        <end position="1176"/>
    </location>
</feature>
<dbReference type="InterPro" id="IPR001202">
    <property type="entry name" value="WW_dom"/>
</dbReference>
<dbReference type="InterPro" id="IPR019393">
    <property type="entry name" value="WASH_strumpellin"/>
</dbReference>
<evidence type="ECO:0000259" key="4">
    <source>
        <dbReference type="PROSITE" id="PS50020"/>
    </source>
</evidence>
<protein>
    <recommendedName>
        <fullName evidence="4">WW domain-containing protein</fullName>
    </recommendedName>
</protein>